<dbReference type="EC" id="4.2.3.-" evidence="6"/>
<keyword evidence="9" id="KW-1185">Reference proteome</keyword>
<comment type="cofactor">
    <cofactor evidence="1 6">
        <name>Mg(2+)</name>
        <dbReference type="ChEBI" id="CHEBI:18420"/>
    </cofactor>
</comment>
<dbReference type="PANTHER" id="PTHR35201">
    <property type="entry name" value="TERPENE SYNTHASE"/>
    <property type="match status" value="1"/>
</dbReference>
<proteinExistence type="inferred from homology"/>
<keyword evidence="5 6" id="KW-0456">Lyase</keyword>
<evidence type="ECO:0000313" key="9">
    <source>
        <dbReference type="Proteomes" id="UP001465976"/>
    </source>
</evidence>
<dbReference type="InterPro" id="IPR008949">
    <property type="entry name" value="Isoprenoid_synthase_dom_sf"/>
</dbReference>
<evidence type="ECO:0000256" key="5">
    <source>
        <dbReference type="ARBA" id="ARBA00023239"/>
    </source>
</evidence>
<evidence type="ECO:0000256" key="6">
    <source>
        <dbReference type="RuleBase" id="RU366034"/>
    </source>
</evidence>
<accession>A0ABR3EZR2</accession>
<keyword evidence="3 6" id="KW-0479">Metal-binding</keyword>
<dbReference type="PANTHER" id="PTHR35201:SF4">
    <property type="entry name" value="BETA-PINACENE SYNTHASE-RELATED"/>
    <property type="match status" value="1"/>
</dbReference>
<evidence type="ECO:0000256" key="7">
    <source>
        <dbReference type="SAM" id="MobiDB-lite"/>
    </source>
</evidence>
<evidence type="ECO:0000256" key="1">
    <source>
        <dbReference type="ARBA" id="ARBA00001946"/>
    </source>
</evidence>
<dbReference type="Pfam" id="PF19086">
    <property type="entry name" value="Terpene_syn_C_2"/>
    <property type="match status" value="1"/>
</dbReference>
<gene>
    <name evidence="8" type="ORF">V5O48_013701</name>
</gene>
<comment type="similarity">
    <text evidence="2 6">Belongs to the terpene synthase family.</text>
</comment>
<comment type="caution">
    <text evidence="8">The sequence shown here is derived from an EMBL/GenBank/DDBJ whole genome shotgun (WGS) entry which is preliminary data.</text>
</comment>
<dbReference type="EMBL" id="JBAHYK010001372">
    <property type="protein sequence ID" value="KAL0568290.1"/>
    <property type="molecule type" value="Genomic_DNA"/>
</dbReference>
<protein>
    <recommendedName>
        <fullName evidence="6">Terpene synthase</fullName>
        <ecNumber evidence="6">4.2.3.-</ecNumber>
    </recommendedName>
</protein>
<evidence type="ECO:0000256" key="3">
    <source>
        <dbReference type="ARBA" id="ARBA00022723"/>
    </source>
</evidence>
<sequence>MAGTTYILPQTLRTWPWQRRINPFHDSCKEESDSWIGSFGAFDQKSQRAFERCNFALLASLAYPLLNKDGNRLACDLMILNFVIDEYTDVVSAEEARRLCDIVMDALKNPQTPRPVGEWVGGEITRQFWENAIKTGSPSFQRRFVQAFQGYLDAVVEQAIDRGESRIRDVETYFQIRRQTIGAFPSFTALGIHMNLPDEVLLNPVVARLEVLAVDMIILCNDFCSYNVEQARGDDSHNIIRVIVDLYSTDIASALDYIASLHERLSHDFLELVPEVPKLGDDDLDIQVSAYVDGLGNWVRANDCWSFESHRYFGNQGLEIQAERVVKLLPKIQASSCSHTGATGSEAIRTLLFEGLKEAVTYLYGIVFGFSPTRVVAPPAATEIIISGTGTDDHRDQSPGSEMKEVKYLVQ</sequence>
<dbReference type="Proteomes" id="UP001465976">
    <property type="component" value="Unassembled WGS sequence"/>
</dbReference>
<dbReference type="Gene3D" id="1.10.600.10">
    <property type="entry name" value="Farnesyl Diphosphate Synthase"/>
    <property type="match status" value="1"/>
</dbReference>
<organism evidence="8 9">
    <name type="scientific">Marasmius crinis-equi</name>
    <dbReference type="NCBI Taxonomy" id="585013"/>
    <lineage>
        <taxon>Eukaryota</taxon>
        <taxon>Fungi</taxon>
        <taxon>Dikarya</taxon>
        <taxon>Basidiomycota</taxon>
        <taxon>Agaricomycotina</taxon>
        <taxon>Agaricomycetes</taxon>
        <taxon>Agaricomycetidae</taxon>
        <taxon>Agaricales</taxon>
        <taxon>Marasmiineae</taxon>
        <taxon>Marasmiaceae</taxon>
        <taxon>Marasmius</taxon>
    </lineage>
</organism>
<evidence type="ECO:0000256" key="4">
    <source>
        <dbReference type="ARBA" id="ARBA00022842"/>
    </source>
</evidence>
<evidence type="ECO:0000313" key="8">
    <source>
        <dbReference type="EMBL" id="KAL0568290.1"/>
    </source>
</evidence>
<dbReference type="SFLD" id="SFLDG01020">
    <property type="entry name" value="Terpene_Cyclase_Like_2"/>
    <property type="match status" value="1"/>
</dbReference>
<evidence type="ECO:0000256" key="2">
    <source>
        <dbReference type="ARBA" id="ARBA00006333"/>
    </source>
</evidence>
<feature type="region of interest" description="Disordered" evidence="7">
    <location>
        <begin position="388"/>
        <end position="411"/>
    </location>
</feature>
<dbReference type="InterPro" id="IPR034686">
    <property type="entry name" value="Terpene_cyclase-like_2"/>
</dbReference>
<name>A0ABR3EZR2_9AGAR</name>
<feature type="compositionally biased region" description="Basic and acidic residues" evidence="7">
    <location>
        <begin position="391"/>
        <end position="411"/>
    </location>
</feature>
<dbReference type="SFLD" id="SFLDS00005">
    <property type="entry name" value="Isoprenoid_Synthase_Type_I"/>
    <property type="match status" value="1"/>
</dbReference>
<dbReference type="SUPFAM" id="SSF48576">
    <property type="entry name" value="Terpenoid synthases"/>
    <property type="match status" value="1"/>
</dbReference>
<reference evidence="8 9" key="1">
    <citation type="submission" date="2024-02" db="EMBL/GenBank/DDBJ databases">
        <title>A draft genome for the cacao thread blight pathogen Marasmius crinis-equi.</title>
        <authorList>
            <person name="Cohen S.P."/>
            <person name="Baruah I.K."/>
            <person name="Amoako-Attah I."/>
            <person name="Bukari Y."/>
            <person name="Meinhardt L.W."/>
            <person name="Bailey B.A."/>
        </authorList>
    </citation>
    <scope>NUCLEOTIDE SEQUENCE [LARGE SCALE GENOMIC DNA]</scope>
    <source>
        <strain evidence="8 9">GH-76</strain>
    </source>
</reference>
<keyword evidence="4 6" id="KW-0460">Magnesium</keyword>